<dbReference type="InterPro" id="IPR002550">
    <property type="entry name" value="CNNM"/>
</dbReference>
<evidence type="ECO:0000259" key="11">
    <source>
        <dbReference type="PROSITE" id="PS51846"/>
    </source>
</evidence>
<dbReference type="EMBL" id="CP099547">
    <property type="protein sequence ID" value="USR79701.1"/>
    <property type="molecule type" value="Genomic_DNA"/>
</dbReference>
<evidence type="ECO:0000256" key="6">
    <source>
        <dbReference type="ARBA" id="ARBA00023136"/>
    </source>
</evidence>
<keyword evidence="13" id="KW-1185">Reference proteome</keyword>
<dbReference type="PANTHER" id="PTHR43099:SF5">
    <property type="entry name" value="HLYC_CORC FAMILY TRANSPORTER"/>
    <property type="match status" value="1"/>
</dbReference>
<evidence type="ECO:0000256" key="8">
    <source>
        <dbReference type="PROSITE-ProRule" id="PRU01193"/>
    </source>
</evidence>
<dbReference type="Gene3D" id="3.10.580.10">
    <property type="entry name" value="CBS-domain"/>
    <property type="match status" value="1"/>
</dbReference>
<feature type="transmembrane region" description="Helical" evidence="9">
    <location>
        <begin position="6"/>
        <end position="28"/>
    </location>
</feature>
<evidence type="ECO:0000256" key="7">
    <source>
        <dbReference type="PROSITE-ProRule" id="PRU00703"/>
    </source>
</evidence>
<protein>
    <submittedName>
        <fullName evidence="12">Hemolysin family protein</fullName>
    </submittedName>
</protein>
<feature type="transmembrane region" description="Helical" evidence="9">
    <location>
        <begin position="98"/>
        <end position="119"/>
    </location>
</feature>
<feature type="transmembrane region" description="Helical" evidence="9">
    <location>
        <begin position="49"/>
        <end position="78"/>
    </location>
</feature>
<feature type="domain" description="CNNM transmembrane" evidence="11">
    <location>
        <begin position="1"/>
        <end position="202"/>
    </location>
</feature>
<evidence type="ECO:0000256" key="4">
    <source>
        <dbReference type="ARBA" id="ARBA00022737"/>
    </source>
</evidence>
<organism evidence="12 13">
    <name type="scientific">Arcanobacterium pinnipediorum</name>
    <dbReference type="NCBI Taxonomy" id="1503041"/>
    <lineage>
        <taxon>Bacteria</taxon>
        <taxon>Bacillati</taxon>
        <taxon>Actinomycetota</taxon>
        <taxon>Actinomycetes</taxon>
        <taxon>Actinomycetales</taxon>
        <taxon>Actinomycetaceae</taxon>
        <taxon>Arcanobacterium</taxon>
    </lineage>
</organism>
<name>A0ABY5AI86_9ACTO</name>
<accession>A0ABY5AI86</accession>
<keyword evidence="5 8" id="KW-1133">Transmembrane helix</keyword>
<evidence type="ECO:0000256" key="2">
    <source>
        <dbReference type="ARBA" id="ARBA00022475"/>
    </source>
</evidence>
<keyword evidence="3 8" id="KW-0812">Transmembrane</keyword>
<evidence type="ECO:0000313" key="12">
    <source>
        <dbReference type="EMBL" id="USR79701.1"/>
    </source>
</evidence>
<dbReference type="InterPro" id="IPR044751">
    <property type="entry name" value="Ion_transp-like_CBS"/>
</dbReference>
<evidence type="ECO:0000256" key="1">
    <source>
        <dbReference type="ARBA" id="ARBA00004651"/>
    </source>
</evidence>
<dbReference type="CDD" id="cd04590">
    <property type="entry name" value="CBS_pair_CorC_HlyC_assoc"/>
    <property type="match status" value="1"/>
</dbReference>
<gene>
    <name evidence="12" type="ORF">NG665_01530</name>
</gene>
<evidence type="ECO:0000313" key="13">
    <source>
        <dbReference type="Proteomes" id="UP001056109"/>
    </source>
</evidence>
<keyword evidence="6 8" id="KW-0472">Membrane</keyword>
<keyword evidence="4" id="KW-0677">Repeat</keyword>
<dbReference type="RefSeq" id="WP_252673566.1">
    <property type="nucleotide sequence ID" value="NZ_CP099547.1"/>
</dbReference>
<dbReference type="SMART" id="SM00116">
    <property type="entry name" value="CBS"/>
    <property type="match status" value="2"/>
</dbReference>
<evidence type="ECO:0000256" key="5">
    <source>
        <dbReference type="ARBA" id="ARBA00022989"/>
    </source>
</evidence>
<comment type="subcellular location">
    <subcellularLocation>
        <location evidence="1">Cell membrane</location>
        <topology evidence="1">Multi-pass membrane protein</topology>
    </subcellularLocation>
</comment>
<dbReference type="PANTHER" id="PTHR43099">
    <property type="entry name" value="UPF0053 PROTEIN YRKA"/>
    <property type="match status" value="1"/>
</dbReference>
<dbReference type="Proteomes" id="UP001056109">
    <property type="component" value="Chromosome"/>
</dbReference>
<dbReference type="InterPro" id="IPR046342">
    <property type="entry name" value="CBS_dom_sf"/>
</dbReference>
<dbReference type="InterPro" id="IPR051676">
    <property type="entry name" value="UPF0053_domain"/>
</dbReference>
<dbReference type="SUPFAM" id="SSF54631">
    <property type="entry name" value="CBS-domain pair"/>
    <property type="match status" value="1"/>
</dbReference>
<sequence>MSLGPSLLITVALLAINAYFVAAEFAVMGSRRSRIEPLAHGGKKSARTVLYALEHVTLMLATCQLGVTIASVALGAVAEPAIAHAIDAPLARLGIPESMTHPIAIVIALLLVVYAHVVIGEMVPKNLAVTNPERTALILGPPLVYISKFFYPIVASMNWVANHIIRLFGFEPKSEVASAFTADEVASIVEVSKAAGVLDADVGLISSAIEFSEQTARELMISEAELETVPDSLTPQELEDRVAHTGYSRFPVVASNGVLIGYVHVKDILDIAPDHRTEPIPGWKIRRLVTVDPDDEIETAMRVMQKAGAHMAAINLKDGTQGVIFLEDVLEELIGEVRDAMQR</sequence>
<reference evidence="12" key="1">
    <citation type="submission" date="2022-06" db="EMBL/GenBank/DDBJ databases">
        <title>Complete Genome Sequence of Arcanobacterium pinnipediorum strain DSM 28752 isolated from a harbour seal.</title>
        <authorList>
            <person name="Borowiak M."/>
            <person name="Kreitlow A."/>
            <person name="Alssahen M."/>
            <person name="Malorny B."/>
            <person name="Laemmler C."/>
            <person name="Prenger-Berninghoff E."/>
            <person name="Siebert U."/>
            <person name="Ploetz M."/>
            <person name="Abdulmawjood A."/>
        </authorList>
    </citation>
    <scope>NUCLEOTIDE SEQUENCE</scope>
    <source>
        <strain evidence="12">DSM 28752</strain>
    </source>
</reference>
<evidence type="ECO:0000256" key="9">
    <source>
        <dbReference type="SAM" id="Phobius"/>
    </source>
</evidence>
<evidence type="ECO:0000256" key="3">
    <source>
        <dbReference type="ARBA" id="ARBA00022692"/>
    </source>
</evidence>
<dbReference type="InterPro" id="IPR000644">
    <property type="entry name" value="CBS_dom"/>
</dbReference>
<keyword evidence="2" id="KW-1003">Cell membrane</keyword>
<dbReference type="PROSITE" id="PS51371">
    <property type="entry name" value="CBS"/>
    <property type="match status" value="1"/>
</dbReference>
<keyword evidence="7" id="KW-0129">CBS domain</keyword>
<dbReference type="Pfam" id="PF01595">
    <property type="entry name" value="CNNM"/>
    <property type="match status" value="1"/>
</dbReference>
<feature type="domain" description="CBS" evidence="10">
    <location>
        <begin position="220"/>
        <end position="278"/>
    </location>
</feature>
<dbReference type="PROSITE" id="PS51846">
    <property type="entry name" value="CNNM"/>
    <property type="match status" value="1"/>
</dbReference>
<dbReference type="Pfam" id="PF00571">
    <property type="entry name" value="CBS"/>
    <property type="match status" value="2"/>
</dbReference>
<proteinExistence type="predicted"/>
<evidence type="ECO:0000259" key="10">
    <source>
        <dbReference type="PROSITE" id="PS51371"/>
    </source>
</evidence>